<name>A0A3A4A4D2_9ACTN</name>
<feature type="transmembrane region" description="Helical" evidence="1">
    <location>
        <begin position="39"/>
        <end position="60"/>
    </location>
</feature>
<feature type="transmembrane region" description="Helical" evidence="1">
    <location>
        <begin position="265"/>
        <end position="284"/>
    </location>
</feature>
<evidence type="ECO:0000313" key="2">
    <source>
        <dbReference type="EMBL" id="RJL22586.1"/>
    </source>
</evidence>
<feature type="transmembrane region" description="Helical" evidence="1">
    <location>
        <begin position="290"/>
        <end position="312"/>
    </location>
</feature>
<organism evidence="2 3">
    <name type="scientific">Bailinhaonella thermotolerans</name>
    <dbReference type="NCBI Taxonomy" id="1070861"/>
    <lineage>
        <taxon>Bacteria</taxon>
        <taxon>Bacillati</taxon>
        <taxon>Actinomycetota</taxon>
        <taxon>Actinomycetes</taxon>
        <taxon>Streptosporangiales</taxon>
        <taxon>Streptosporangiaceae</taxon>
        <taxon>Bailinhaonella</taxon>
    </lineage>
</organism>
<dbReference type="PANTHER" id="PTHR23542">
    <property type="match status" value="1"/>
</dbReference>
<protein>
    <submittedName>
        <fullName evidence="2">MFS transporter</fullName>
    </submittedName>
</protein>
<keyword evidence="1" id="KW-0472">Membrane</keyword>
<feature type="transmembrane region" description="Helical" evidence="1">
    <location>
        <begin position="199"/>
        <end position="218"/>
    </location>
</feature>
<feature type="transmembrane region" description="Helical" evidence="1">
    <location>
        <begin position="238"/>
        <end position="258"/>
    </location>
</feature>
<keyword evidence="1" id="KW-1133">Transmembrane helix</keyword>
<reference evidence="2 3" key="1">
    <citation type="submission" date="2018-09" db="EMBL/GenBank/DDBJ databases">
        <title>YIM 75507 draft genome.</title>
        <authorList>
            <person name="Tang S."/>
            <person name="Feng Y."/>
        </authorList>
    </citation>
    <scope>NUCLEOTIDE SEQUENCE [LARGE SCALE GENOMIC DNA]</scope>
    <source>
        <strain evidence="2 3">YIM 75507</strain>
    </source>
</reference>
<dbReference type="PANTHER" id="PTHR23542:SF1">
    <property type="entry name" value="MAJOR FACILITATOR SUPERFAMILY (MFS) PROFILE DOMAIN-CONTAINING PROTEIN"/>
    <property type="match status" value="1"/>
</dbReference>
<dbReference type="SUPFAM" id="SSF103473">
    <property type="entry name" value="MFS general substrate transporter"/>
    <property type="match status" value="1"/>
</dbReference>
<feature type="transmembrane region" description="Helical" evidence="1">
    <location>
        <begin position="350"/>
        <end position="371"/>
    </location>
</feature>
<dbReference type="Proteomes" id="UP000265768">
    <property type="component" value="Unassembled WGS sequence"/>
</dbReference>
<dbReference type="AlphaFoldDB" id="A0A3A4A4D2"/>
<evidence type="ECO:0000256" key="1">
    <source>
        <dbReference type="SAM" id="Phobius"/>
    </source>
</evidence>
<dbReference type="Pfam" id="PF07690">
    <property type="entry name" value="MFS_1"/>
    <property type="match status" value="1"/>
</dbReference>
<feature type="transmembrane region" description="Helical" evidence="1">
    <location>
        <begin position="130"/>
        <end position="154"/>
    </location>
</feature>
<feature type="transmembrane region" description="Helical" evidence="1">
    <location>
        <begin position="324"/>
        <end position="344"/>
    </location>
</feature>
<feature type="transmembrane region" description="Helical" evidence="1">
    <location>
        <begin position="97"/>
        <end position="118"/>
    </location>
</feature>
<dbReference type="InterPro" id="IPR036259">
    <property type="entry name" value="MFS_trans_sf"/>
</dbReference>
<accession>A0A3A4A4D2</accession>
<proteinExistence type="predicted"/>
<dbReference type="GO" id="GO:0022857">
    <property type="term" value="F:transmembrane transporter activity"/>
    <property type="evidence" value="ECO:0007669"/>
    <property type="project" value="InterPro"/>
</dbReference>
<gene>
    <name evidence="2" type="ORF">D5H75_35845</name>
</gene>
<comment type="caution">
    <text evidence="2">The sequence shown here is derived from an EMBL/GenBank/DDBJ whole genome shotgun (WGS) entry which is preliminary data.</text>
</comment>
<sequence>MLAEPGLRPLLVMGLLAKTPGLGISAVIVLHVVSGLDRGYGAAGLAAAAWTAGAGVGAPFQGRALDRYGLRPVFAVLLVAQALFWGLAHLLPFPALLPAAFLGGLTAIPAFTVVRLALATMVAAENRHTAYVMDSMTTDIAYMVGPSVGILLAAQVSPTAAFLVMGGLMVLSGLGYVALDPPLRAARQPGRAPRPRDWLTLGVLAALGATVGNALVIVGFEVTAIGALQRWGDLTWSWLLLVAAGLASVAGGLVYGALKRPPAAYVLTACLGVLCLPLALAGSWPWLCLLAVPVNLFVAPALSSTATAISTLAPDGARGVAMGAYSSALLVGNVAGSPLAGLALDRSGPPAAFVTIAAVTLVIAAATHVIASRARPAPAPAARP</sequence>
<dbReference type="EMBL" id="QZEY01000022">
    <property type="protein sequence ID" value="RJL22586.1"/>
    <property type="molecule type" value="Genomic_DNA"/>
</dbReference>
<feature type="transmembrane region" description="Helical" evidence="1">
    <location>
        <begin position="72"/>
        <end position="91"/>
    </location>
</feature>
<evidence type="ECO:0000313" key="3">
    <source>
        <dbReference type="Proteomes" id="UP000265768"/>
    </source>
</evidence>
<dbReference type="Gene3D" id="1.20.1250.20">
    <property type="entry name" value="MFS general substrate transporter like domains"/>
    <property type="match status" value="1"/>
</dbReference>
<feature type="transmembrane region" description="Helical" evidence="1">
    <location>
        <begin position="160"/>
        <end position="179"/>
    </location>
</feature>
<dbReference type="InterPro" id="IPR011701">
    <property type="entry name" value="MFS"/>
</dbReference>
<feature type="transmembrane region" description="Helical" evidence="1">
    <location>
        <begin position="12"/>
        <end position="33"/>
    </location>
</feature>
<keyword evidence="3" id="KW-1185">Reference proteome</keyword>
<keyword evidence="1" id="KW-0812">Transmembrane</keyword>